<reference evidence="2 3" key="1">
    <citation type="submission" date="2020-02" db="EMBL/GenBank/DDBJ databases">
        <authorList>
            <person name="Ferguson B K."/>
        </authorList>
    </citation>
    <scope>NUCLEOTIDE SEQUENCE [LARGE SCALE GENOMIC DNA]</scope>
</reference>
<dbReference type="AlphaFoldDB" id="A0A6H5J4C1"/>
<organism evidence="2 3">
    <name type="scientific">Trichogramma brassicae</name>
    <dbReference type="NCBI Taxonomy" id="86971"/>
    <lineage>
        <taxon>Eukaryota</taxon>
        <taxon>Metazoa</taxon>
        <taxon>Ecdysozoa</taxon>
        <taxon>Arthropoda</taxon>
        <taxon>Hexapoda</taxon>
        <taxon>Insecta</taxon>
        <taxon>Pterygota</taxon>
        <taxon>Neoptera</taxon>
        <taxon>Endopterygota</taxon>
        <taxon>Hymenoptera</taxon>
        <taxon>Apocrita</taxon>
        <taxon>Proctotrupomorpha</taxon>
        <taxon>Chalcidoidea</taxon>
        <taxon>Trichogrammatidae</taxon>
        <taxon>Trichogramma</taxon>
    </lineage>
</organism>
<dbReference type="Proteomes" id="UP000479190">
    <property type="component" value="Unassembled WGS sequence"/>
</dbReference>
<evidence type="ECO:0000313" key="3">
    <source>
        <dbReference type="Proteomes" id="UP000479190"/>
    </source>
</evidence>
<gene>
    <name evidence="2" type="ORF">TBRA_LOCUS14858</name>
</gene>
<feature type="region of interest" description="Disordered" evidence="1">
    <location>
        <begin position="59"/>
        <end position="114"/>
    </location>
</feature>
<proteinExistence type="predicted"/>
<accession>A0A6H5J4C1</accession>
<name>A0A6H5J4C1_9HYME</name>
<keyword evidence="3" id="KW-1185">Reference proteome</keyword>
<protein>
    <submittedName>
        <fullName evidence="2">Uncharacterized protein</fullName>
    </submittedName>
</protein>
<evidence type="ECO:0000313" key="2">
    <source>
        <dbReference type="EMBL" id="CAB0043270.1"/>
    </source>
</evidence>
<evidence type="ECO:0000256" key="1">
    <source>
        <dbReference type="SAM" id="MobiDB-lite"/>
    </source>
</evidence>
<feature type="region of interest" description="Disordered" evidence="1">
    <location>
        <begin position="1"/>
        <end position="27"/>
    </location>
</feature>
<dbReference type="EMBL" id="CADCXV010001290">
    <property type="protein sequence ID" value="CAB0043270.1"/>
    <property type="molecule type" value="Genomic_DNA"/>
</dbReference>
<sequence>MRSPINTKQIAHPPVHKEVIQKGYRQEAAGKVAYGKDEDYPAESDHRRLRGDLEAFGYQSEAAAEEAPRDRANGAMTTLSQPNARHHPHLQHPTTDESTSGSNRAAKSSASTEFSFLSQASIGPSGKTRIVQCRQGDANCDAVAFRCPATKKTKPQKMSYDCDELVNYWAVYGENFFNGKERQQRV</sequence>
<feature type="compositionally biased region" description="Polar residues" evidence="1">
    <location>
        <begin position="92"/>
        <end position="114"/>
    </location>
</feature>